<gene>
    <name evidence="4" type="ORF">DX914_16510</name>
</gene>
<protein>
    <submittedName>
        <fullName evidence="4">Transporter</fullName>
    </submittedName>
</protein>
<dbReference type="RefSeq" id="WP_115860764.1">
    <property type="nucleotide sequence ID" value="NZ_QTSU01000003.1"/>
</dbReference>
<accession>A0A371JYD7</accession>
<evidence type="ECO:0000313" key="5">
    <source>
        <dbReference type="Proteomes" id="UP000264492"/>
    </source>
</evidence>
<feature type="coiled-coil region" evidence="1">
    <location>
        <begin position="26"/>
        <end position="60"/>
    </location>
</feature>
<evidence type="ECO:0000256" key="1">
    <source>
        <dbReference type="SAM" id="Coils"/>
    </source>
</evidence>
<feature type="compositionally biased region" description="Basic and acidic residues" evidence="2">
    <location>
        <begin position="94"/>
        <end position="108"/>
    </location>
</feature>
<dbReference type="InterPro" id="IPR025737">
    <property type="entry name" value="FApF"/>
</dbReference>
<evidence type="ECO:0000313" key="4">
    <source>
        <dbReference type="EMBL" id="RDZ26587.1"/>
    </source>
</evidence>
<dbReference type="Pfam" id="PF13557">
    <property type="entry name" value="Phenol_MetA_deg"/>
    <property type="match status" value="1"/>
</dbReference>
<dbReference type="Proteomes" id="UP000264492">
    <property type="component" value="Unassembled WGS sequence"/>
</dbReference>
<keyword evidence="5" id="KW-1185">Reference proteome</keyword>
<dbReference type="EMBL" id="QTSU01000003">
    <property type="protein sequence ID" value="RDZ26587.1"/>
    <property type="molecule type" value="Genomic_DNA"/>
</dbReference>
<evidence type="ECO:0000256" key="3">
    <source>
        <dbReference type="SAM" id="SignalP"/>
    </source>
</evidence>
<dbReference type="AlphaFoldDB" id="A0A371JYD7"/>
<feature type="region of interest" description="Disordered" evidence="2">
    <location>
        <begin position="63"/>
        <end position="126"/>
    </location>
</feature>
<feature type="signal peptide" evidence="3">
    <location>
        <begin position="1"/>
        <end position="22"/>
    </location>
</feature>
<name>A0A371JYD7_9GAMM</name>
<dbReference type="SUPFAM" id="SSF56935">
    <property type="entry name" value="Porins"/>
    <property type="match status" value="1"/>
</dbReference>
<feature type="chain" id="PRO_5016654271" evidence="3">
    <location>
        <begin position="23"/>
        <end position="443"/>
    </location>
</feature>
<organism evidence="4 5">
    <name type="scientific">Lysobacter silvisoli</name>
    <dbReference type="NCBI Taxonomy" id="2293254"/>
    <lineage>
        <taxon>Bacteria</taxon>
        <taxon>Pseudomonadati</taxon>
        <taxon>Pseudomonadota</taxon>
        <taxon>Gammaproteobacteria</taxon>
        <taxon>Lysobacterales</taxon>
        <taxon>Lysobacteraceae</taxon>
        <taxon>Lysobacter</taxon>
    </lineage>
</organism>
<keyword evidence="1" id="KW-0175">Coiled coil</keyword>
<evidence type="ECO:0000256" key="2">
    <source>
        <dbReference type="SAM" id="MobiDB-lite"/>
    </source>
</evidence>
<feature type="compositionally biased region" description="Basic and acidic residues" evidence="2">
    <location>
        <begin position="71"/>
        <end position="83"/>
    </location>
</feature>
<proteinExistence type="predicted"/>
<reference evidence="4 5" key="1">
    <citation type="submission" date="2018-08" db="EMBL/GenBank/DDBJ databases">
        <title>Lysobacter sp. zong2l5, whole genome shotgun sequence.</title>
        <authorList>
            <person name="Zhang X."/>
            <person name="Feng G."/>
            <person name="Zhu H."/>
        </authorList>
    </citation>
    <scope>NUCLEOTIDE SEQUENCE [LARGE SCALE GENOMIC DNA]</scope>
    <source>
        <strain evidence="5">zong2l5</strain>
    </source>
</reference>
<dbReference type="OrthoDB" id="5297564at2"/>
<keyword evidence="3" id="KW-0732">Signal</keyword>
<comment type="caution">
    <text evidence="4">The sequence shown here is derived from an EMBL/GenBank/DDBJ whole genome shotgun (WGS) entry which is preliminary data.</text>
</comment>
<sequence>MRLVATPLCLAIALVLSGKAHAAGTDEAVLEQLRKLSEQVAAQQAEIERLRGQVQELELAERGRGLSAPHGADDQDDAQRLARDANQQATDQRASQDAREEEERRQRQGDATVQIGESGRKEEAQRREQEKALVVREHAPLFERKFTLDAGFSYSYYDRRQLALSGFLALDAIFLGSINLDQTKATVGTLDITGRYGLTDRFSVEASLPYVYRDTRFVSGGAGGASSIVSEVQTRSSGMGDASVAAYYQWVKESQRWPDIVTSVRVRAPTGRHPFGLKLIQPDAENNNLNVPENLPTGSGIWSATFNVSALRTYDPVILFGNLGYTYNQPRSFDDISPVLDQISPAKVALGNTVQLSGGIAIALNDRSAVSFSVAAAVSGATHTTAPGEKKQRVPGSSSNSTTLNIGGSYVLPSGWTMNGQLAAGLTPDAPNFVFALRASKSF</sequence>